<organism evidence="1 2">
    <name type="scientific">Aspergillus bertholletiae</name>
    <dbReference type="NCBI Taxonomy" id="1226010"/>
    <lineage>
        <taxon>Eukaryota</taxon>
        <taxon>Fungi</taxon>
        <taxon>Dikarya</taxon>
        <taxon>Ascomycota</taxon>
        <taxon>Pezizomycotina</taxon>
        <taxon>Eurotiomycetes</taxon>
        <taxon>Eurotiomycetidae</taxon>
        <taxon>Eurotiales</taxon>
        <taxon>Aspergillaceae</taxon>
        <taxon>Aspergillus</taxon>
        <taxon>Aspergillus subgen. Circumdati</taxon>
    </lineage>
</organism>
<dbReference type="Proteomes" id="UP000326198">
    <property type="component" value="Unassembled WGS sequence"/>
</dbReference>
<dbReference type="EMBL" id="ML736256">
    <property type="protein sequence ID" value="KAE8375626.1"/>
    <property type="molecule type" value="Genomic_DNA"/>
</dbReference>
<protein>
    <submittedName>
        <fullName evidence="1">Uncharacterized protein</fullName>
    </submittedName>
</protein>
<keyword evidence="2" id="KW-1185">Reference proteome</keyword>
<dbReference type="OrthoDB" id="4468586at2759"/>
<proteinExistence type="predicted"/>
<accession>A0A5N7B207</accession>
<evidence type="ECO:0000313" key="1">
    <source>
        <dbReference type="EMBL" id="KAE8375626.1"/>
    </source>
</evidence>
<dbReference type="AlphaFoldDB" id="A0A5N7B207"/>
<gene>
    <name evidence="1" type="ORF">BDV26DRAFT_294839</name>
</gene>
<name>A0A5N7B207_9EURO</name>
<sequence length="182" mass="20681">MIDDTIPRPVVTQETYVRWTGISCAIGAWLMTQLSPKVLTLVINSSDAKEYADEAFATIKKLALRNDHVLARTTSVEALMTDRQRYPTVKAFVESFYDKVTICNNLGLGITPYFSLQWLIHHLRDDLPVWLEIYESTLPRDAAAKLTEDDLHRFINTASEKGREAELYHASNLHAAVKTNTR</sequence>
<evidence type="ECO:0000313" key="2">
    <source>
        <dbReference type="Proteomes" id="UP000326198"/>
    </source>
</evidence>
<reference evidence="1 2" key="1">
    <citation type="submission" date="2019-04" db="EMBL/GenBank/DDBJ databases">
        <title>Friends and foes A comparative genomics studyof 23 Aspergillus species from section Flavi.</title>
        <authorList>
            <consortium name="DOE Joint Genome Institute"/>
            <person name="Kjaerbolling I."/>
            <person name="Vesth T."/>
            <person name="Frisvad J.C."/>
            <person name="Nybo J.L."/>
            <person name="Theobald S."/>
            <person name="Kildgaard S."/>
            <person name="Isbrandt T."/>
            <person name="Kuo A."/>
            <person name="Sato A."/>
            <person name="Lyhne E.K."/>
            <person name="Kogle M.E."/>
            <person name="Wiebenga A."/>
            <person name="Kun R.S."/>
            <person name="Lubbers R.J."/>
            <person name="Makela M.R."/>
            <person name="Barry K."/>
            <person name="Chovatia M."/>
            <person name="Clum A."/>
            <person name="Daum C."/>
            <person name="Haridas S."/>
            <person name="He G."/>
            <person name="LaButti K."/>
            <person name="Lipzen A."/>
            <person name="Mondo S."/>
            <person name="Riley R."/>
            <person name="Salamov A."/>
            <person name="Simmons B.A."/>
            <person name="Magnuson J.K."/>
            <person name="Henrissat B."/>
            <person name="Mortensen U.H."/>
            <person name="Larsen T.O."/>
            <person name="Devries R.P."/>
            <person name="Grigoriev I.V."/>
            <person name="Machida M."/>
            <person name="Baker S.E."/>
            <person name="Andersen M.R."/>
        </authorList>
    </citation>
    <scope>NUCLEOTIDE SEQUENCE [LARGE SCALE GENOMIC DNA]</scope>
    <source>
        <strain evidence="1 2">IBT 29228</strain>
    </source>
</reference>